<evidence type="ECO:0008006" key="3">
    <source>
        <dbReference type="Google" id="ProtNLM"/>
    </source>
</evidence>
<evidence type="ECO:0000313" key="1">
    <source>
        <dbReference type="EMBL" id="WOS40689.1"/>
    </source>
</evidence>
<protein>
    <recommendedName>
        <fullName evidence="3">BclA C-terminal domain-containing protein</fullName>
    </recommendedName>
</protein>
<dbReference type="Proteomes" id="UP001302020">
    <property type="component" value="Chromosome"/>
</dbReference>
<proteinExistence type="predicted"/>
<sequence>MELGRQPSIVAQVVRGLQPQMDGIPPAPMGPNIVTNGDGSDGTNGWTAIGGALSNSGGRLVVSAAGLVVAGMSQSLVTTPGTTYRVAATVAKPDGILPLVQMSAGGVSVQSALLGGDQLLTLDFTASAASTTLAIQTTGNVLAGVTVQVANVSARAVL</sequence>
<dbReference type="Gene3D" id="2.60.120.260">
    <property type="entry name" value="Galactose-binding domain-like"/>
    <property type="match status" value="1"/>
</dbReference>
<reference evidence="1 2" key="1">
    <citation type="submission" date="2023-05" db="EMBL/GenBank/DDBJ databases">
        <title>Xanthomonas rydalmerenesis sp. nov., a novel Xanthomonas species isolated from Fragaria x ananassa.</title>
        <authorList>
            <person name="McKnight D.J.E."/>
            <person name="Wong-Bajracharya J."/>
            <person name="Okoh E.B."/>
            <person name="Snijders F."/>
            <person name="Lidbetter F."/>
            <person name="Webster J."/>
            <person name="Djordjevic S.P."/>
            <person name="Bogema D.R."/>
            <person name="Chapman T.A."/>
        </authorList>
    </citation>
    <scope>NUCLEOTIDE SEQUENCE [LARGE SCALE GENOMIC DNA]</scope>
    <source>
        <strain evidence="1 2">DAR34883</strain>
    </source>
</reference>
<keyword evidence="2" id="KW-1185">Reference proteome</keyword>
<evidence type="ECO:0000313" key="2">
    <source>
        <dbReference type="Proteomes" id="UP001302020"/>
    </source>
</evidence>
<organism evidence="1 2">
    <name type="scientific">Xanthomonas rydalmerensis</name>
    <dbReference type="NCBI Taxonomy" id="3046274"/>
    <lineage>
        <taxon>Bacteria</taxon>
        <taxon>Pseudomonadati</taxon>
        <taxon>Pseudomonadota</taxon>
        <taxon>Gammaproteobacteria</taxon>
        <taxon>Lysobacterales</taxon>
        <taxon>Lysobacteraceae</taxon>
        <taxon>Xanthomonas</taxon>
    </lineage>
</organism>
<name>A0ABZ0JLK3_9XANT</name>
<gene>
    <name evidence="1" type="ORF">QN243_20225</name>
</gene>
<dbReference type="RefSeq" id="WP_317844057.1">
    <property type="nucleotide sequence ID" value="NZ_CP126170.1"/>
</dbReference>
<accession>A0ABZ0JLK3</accession>
<dbReference type="EMBL" id="CP126172">
    <property type="protein sequence ID" value="WOS40689.1"/>
    <property type="molecule type" value="Genomic_DNA"/>
</dbReference>